<keyword evidence="3" id="KW-1185">Reference proteome</keyword>
<feature type="compositionally biased region" description="Low complexity" evidence="1">
    <location>
        <begin position="7"/>
        <end position="18"/>
    </location>
</feature>
<dbReference type="AlphaFoldDB" id="A0A6F8YQB1"/>
<evidence type="ECO:0000256" key="1">
    <source>
        <dbReference type="SAM" id="MobiDB-lite"/>
    </source>
</evidence>
<dbReference type="Proteomes" id="UP000503011">
    <property type="component" value="Chromosome"/>
</dbReference>
<dbReference type="EMBL" id="AP022871">
    <property type="protein sequence ID" value="BCB88292.1"/>
    <property type="molecule type" value="Genomic_DNA"/>
</dbReference>
<dbReference type="RefSeq" id="WP_173159641.1">
    <property type="nucleotide sequence ID" value="NZ_AP022871.1"/>
</dbReference>
<evidence type="ECO:0000313" key="2">
    <source>
        <dbReference type="EMBL" id="BCB88292.1"/>
    </source>
</evidence>
<reference evidence="2 3" key="1">
    <citation type="submission" date="2020-03" db="EMBL/GenBank/DDBJ databases">
        <title>Whole genome shotgun sequence of Phytohabitans suffuscus NBRC 105367.</title>
        <authorList>
            <person name="Komaki H."/>
            <person name="Tamura T."/>
        </authorList>
    </citation>
    <scope>NUCLEOTIDE SEQUENCE [LARGE SCALE GENOMIC DNA]</scope>
    <source>
        <strain evidence="2 3">NBRC 105367</strain>
    </source>
</reference>
<accession>A0A6F8YQB1</accession>
<dbReference type="KEGG" id="psuu:Psuf_056050"/>
<feature type="region of interest" description="Disordered" evidence="1">
    <location>
        <begin position="1"/>
        <end position="23"/>
    </location>
</feature>
<sequence length="252" mass="25676">MAPPAPSSTVDAAAAPATEAPPFPFAPGRSLPGYGEPVAELSAGTPSLRYDGGPDRWLTVAVFAERPAAQPWEAAPKTFPAAVRDRKAALELGPNGFALTWQEAGGRWLRVEADRKLTHDTLLGFAAALTPGAVPVVWPFTFAAVPPGLVPDVVSRSAVSFRPVGVPPSHGFTGKLTVLLSPTAEVTPGGSPVAVGARTGWLSAGEVTSTLTVDLGDGRTLAVQSQTGLGEAELVAFAAGVRPTAHAVVGHG</sequence>
<evidence type="ECO:0000313" key="3">
    <source>
        <dbReference type="Proteomes" id="UP000503011"/>
    </source>
</evidence>
<protein>
    <submittedName>
        <fullName evidence="2">Uncharacterized protein</fullName>
    </submittedName>
</protein>
<proteinExistence type="predicted"/>
<reference evidence="2 3" key="2">
    <citation type="submission" date="2020-03" db="EMBL/GenBank/DDBJ databases">
        <authorList>
            <person name="Ichikawa N."/>
            <person name="Kimura A."/>
            <person name="Kitahashi Y."/>
            <person name="Uohara A."/>
        </authorList>
    </citation>
    <scope>NUCLEOTIDE SEQUENCE [LARGE SCALE GENOMIC DNA]</scope>
    <source>
        <strain evidence="2 3">NBRC 105367</strain>
    </source>
</reference>
<name>A0A6F8YQB1_9ACTN</name>
<gene>
    <name evidence="2" type="ORF">Psuf_056050</name>
</gene>
<organism evidence="2 3">
    <name type="scientific">Phytohabitans suffuscus</name>
    <dbReference type="NCBI Taxonomy" id="624315"/>
    <lineage>
        <taxon>Bacteria</taxon>
        <taxon>Bacillati</taxon>
        <taxon>Actinomycetota</taxon>
        <taxon>Actinomycetes</taxon>
        <taxon>Micromonosporales</taxon>
        <taxon>Micromonosporaceae</taxon>
    </lineage>
</organism>